<gene>
    <name evidence="2" type="ORF">T310_0968</name>
</gene>
<dbReference type="InterPro" id="IPR000210">
    <property type="entry name" value="BTB/POZ_dom"/>
</dbReference>
<accession>A0A0F4Z3A4</accession>
<dbReference type="OrthoDB" id="5326346at2759"/>
<dbReference type="STRING" id="1408163.A0A0F4Z3A4"/>
<proteinExistence type="predicted"/>
<dbReference type="Gene3D" id="3.30.710.10">
    <property type="entry name" value="Potassium Channel Kv1.1, Chain A"/>
    <property type="match status" value="1"/>
</dbReference>
<dbReference type="RefSeq" id="XP_013331599.1">
    <property type="nucleotide sequence ID" value="XM_013476145.1"/>
</dbReference>
<protein>
    <recommendedName>
        <fullName evidence="1">BTB domain-containing protein</fullName>
    </recommendedName>
</protein>
<feature type="domain" description="BTB" evidence="1">
    <location>
        <begin position="65"/>
        <end position="160"/>
    </location>
</feature>
<dbReference type="Proteomes" id="UP000053958">
    <property type="component" value="Unassembled WGS sequence"/>
</dbReference>
<comment type="caution">
    <text evidence="2">The sequence shown here is derived from an EMBL/GenBank/DDBJ whole genome shotgun (WGS) entry which is preliminary data.</text>
</comment>
<keyword evidence="3" id="KW-1185">Reference proteome</keyword>
<dbReference type="SUPFAM" id="SSF54695">
    <property type="entry name" value="POZ domain"/>
    <property type="match status" value="1"/>
</dbReference>
<dbReference type="GeneID" id="25313022"/>
<sequence>MYSTSGIRVSPLMQRPQPSAIQMEDAFHQLAPDGDVILVVQAPSTAFAVWAETQPATETDRPKARMRVSSSHLTLASAYFKVMFRGDWKEKHTLSSDGSVSISMEHWPSEMLILMNIIHGHTFKIPRALPLEKLAKLAVLVDYYQCFEVVEVYSEMWINHLNADFPKAYSRDLILWICISEVFRRPEQYKAATRIAIRESHGPIPTLGLPITTKTVDRIEEQRQKLIDRTVKSLHNFLISYCKHVENPSDHDFLSLGVFTLEMMRLDLLSPRPKKPFRGHSFERIAIRLHNLPSQLPSISSFPPDQQHRPDTLSLSHAINGMMDVSTEGLVLEKV</sequence>
<dbReference type="AlphaFoldDB" id="A0A0F4Z3A4"/>
<evidence type="ECO:0000313" key="3">
    <source>
        <dbReference type="Proteomes" id="UP000053958"/>
    </source>
</evidence>
<evidence type="ECO:0000313" key="2">
    <source>
        <dbReference type="EMBL" id="KKA24987.1"/>
    </source>
</evidence>
<dbReference type="EMBL" id="LASV01000039">
    <property type="protein sequence ID" value="KKA24987.1"/>
    <property type="molecule type" value="Genomic_DNA"/>
</dbReference>
<evidence type="ECO:0000259" key="1">
    <source>
        <dbReference type="Pfam" id="PF00651"/>
    </source>
</evidence>
<organism evidence="2 3">
    <name type="scientific">Rasamsonia emersonii (strain ATCC 16479 / CBS 393.64 / IMI 116815)</name>
    <dbReference type="NCBI Taxonomy" id="1408163"/>
    <lineage>
        <taxon>Eukaryota</taxon>
        <taxon>Fungi</taxon>
        <taxon>Dikarya</taxon>
        <taxon>Ascomycota</taxon>
        <taxon>Pezizomycotina</taxon>
        <taxon>Eurotiomycetes</taxon>
        <taxon>Eurotiomycetidae</taxon>
        <taxon>Eurotiales</taxon>
        <taxon>Trichocomaceae</taxon>
        <taxon>Rasamsonia</taxon>
    </lineage>
</organism>
<dbReference type="InterPro" id="IPR011333">
    <property type="entry name" value="SKP1/BTB/POZ_sf"/>
</dbReference>
<name>A0A0F4Z3A4_RASE3</name>
<dbReference type="Pfam" id="PF00651">
    <property type="entry name" value="BTB"/>
    <property type="match status" value="1"/>
</dbReference>
<reference evidence="2 3" key="1">
    <citation type="submission" date="2015-04" db="EMBL/GenBank/DDBJ databases">
        <authorList>
            <person name="Heijne W.H."/>
            <person name="Fedorova N.D."/>
            <person name="Nierman W.C."/>
            <person name="Vollebregt A.W."/>
            <person name="Zhao Z."/>
            <person name="Wu L."/>
            <person name="Kumar M."/>
            <person name="Stam H."/>
            <person name="van den Berg M.A."/>
            <person name="Pel H.J."/>
        </authorList>
    </citation>
    <scope>NUCLEOTIDE SEQUENCE [LARGE SCALE GENOMIC DNA]</scope>
    <source>
        <strain evidence="2 3">CBS 393.64</strain>
    </source>
</reference>